<accession>A0A6J5Z8M8</accession>
<proteinExistence type="predicted"/>
<dbReference type="AlphaFoldDB" id="A0A6J5Z8M8"/>
<evidence type="ECO:0000313" key="1">
    <source>
        <dbReference type="EMBL" id="CAB4339021.1"/>
    </source>
</evidence>
<reference evidence="1" key="1">
    <citation type="submission" date="2020-05" db="EMBL/GenBank/DDBJ databases">
        <authorList>
            <person name="Chiriac C."/>
            <person name="Salcher M."/>
            <person name="Ghai R."/>
            <person name="Kavagutti S V."/>
        </authorList>
    </citation>
    <scope>NUCLEOTIDE SEQUENCE</scope>
</reference>
<protein>
    <submittedName>
        <fullName evidence="1">Unannotated protein</fullName>
    </submittedName>
</protein>
<dbReference type="EMBL" id="CAESAN010000023">
    <property type="protein sequence ID" value="CAB4339021.1"/>
    <property type="molecule type" value="Genomic_DNA"/>
</dbReference>
<organism evidence="1">
    <name type="scientific">freshwater metagenome</name>
    <dbReference type="NCBI Taxonomy" id="449393"/>
    <lineage>
        <taxon>unclassified sequences</taxon>
        <taxon>metagenomes</taxon>
        <taxon>ecological metagenomes</taxon>
    </lineage>
</organism>
<sequence length="166" mass="17767">MVMRRSITALLLAAFLSASSASAGSAPIAALVPGKSLRGVSIGMQPSDVRRVLGKPRSDRTQSWNGTQRRQMSFSKVHVVFRGTGSTATVVNVSTTSRKERTRGVGVGSSEKQLTAALVGERCKTENGYRHCYLGKWVQRSIVTDFSLSTARPRRVTSVTLGLVGG</sequence>
<gene>
    <name evidence="1" type="ORF">UFOPK3547_00410</name>
</gene>
<name>A0A6J5Z8M8_9ZZZZ</name>